<reference evidence="1 2" key="1">
    <citation type="journal article" date="2019" name="Int. J. Syst. Evol. Microbiol.">
        <title>The Global Catalogue of Microorganisms (GCM) 10K type strain sequencing project: providing services to taxonomists for standard genome sequencing and annotation.</title>
        <authorList>
            <consortium name="The Broad Institute Genomics Platform"/>
            <consortium name="The Broad Institute Genome Sequencing Center for Infectious Disease"/>
            <person name="Wu L."/>
            <person name="Ma J."/>
        </authorList>
    </citation>
    <scope>NUCLEOTIDE SEQUENCE [LARGE SCALE GENOMIC DNA]</scope>
    <source>
        <strain evidence="1 2">GX26</strain>
    </source>
</reference>
<proteinExistence type="predicted"/>
<evidence type="ECO:0000313" key="1">
    <source>
        <dbReference type="EMBL" id="MFC6953732.1"/>
    </source>
</evidence>
<evidence type="ECO:0000313" key="2">
    <source>
        <dbReference type="Proteomes" id="UP001596395"/>
    </source>
</evidence>
<keyword evidence="2" id="KW-1185">Reference proteome</keyword>
<accession>A0ABD5VKK8</accession>
<name>A0ABD5VKK8_9EURY</name>
<gene>
    <name evidence="1" type="ORF">ACFQGB_12735</name>
</gene>
<dbReference type="EMBL" id="JBHSXN010000002">
    <property type="protein sequence ID" value="MFC6953732.1"/>
    <property type="molecule type" value="Genomic_DNA"/>
</dbReference>
<sequence>MKLTTITASYSDRRQRKQYEPIEFGCTLTAELEGDDDPVDAYEELARHAKNVVGIEMTRRLKESEMADAIERGD</sequence>
<organism evidence="1 2">
    <name type="scientific">Halorubellus litoreus</name>
    <dbReference type="NCBI Taxonomy" id="755308"/>
    <lineage>
        <taxon>Archaea</taxon>
        <taxon>Methanobacteriati</taxon>
        <taxon>Methanobacteriota</taxon>
        <taxon>Stenosarchaea group</taxon>
        <taxon>Halobacteria</taxon>
        <taxon>Halobacteriales</taxon>
        <taxon>Halorubellaceae</taxon>
        <taxon>Halorubellus</taxon>
    </lineage>
</organism>
<dbReference type="AlphaFoldDB" id="A0ABD5VKK8"/>
<dbReference type="RefSeq" id="WP_336350685.1">
    <property type="nucleotide sequence ID" value="NZ_JAZAQL010000002.1"/>
</dbReference>
<dbReference type="Proteomes" id="UP001596395">
    <property type="component" value="Unassembled WGS sequence"/>
</dbReference>
<comment type="caution">
    <text evidence="1">The sequence shown here is derived from an EMBL/GenBank/DDBJ whole genome shotgun (WGS) entry which is preliminary data.</text>
</comment>
<protein>
    <submittedName>
        <fullName evidence="1">Uncharacterized protein</fullName>
    </submittedName>
</protein>